<dbReference type="CDD" id="cd00093">
    <property type="entry name" value="HTH_XRE"/>
    <property type="match status" value="1"/>
</dbReference>
<dbReference type="EMBL" id="FP475956">
    <property type="protein sequence ID" value="CAZ88123.1"/>
    <property type="molecule type" value="Genomic_DNA"/>
</dbReference>
<dbReference type="SUPFAM" id="SSF47413">
    <property type="entry name" value="lambda repressor-like DNA-binding domains"/>
    <property type="match status" value="1"/>
</dbReference>
<dbReference type="OrthoDB" id="8962493at2"/>
<dbReference type="GO" id="GO:0003677">
    <property type="term" value="F:DNA binding"/>
    <property type="evidence" value="ECO:0007669"/>
    <property type="project" value="InterPro"/>
</dbReference>
<protein>
    <submittedName>
        <fullName evidence="2">Lambda repressor</fullName>
    </submittedName>
</protein>
<reference evidence="3 5" key="4">
    <citation type="submission" date="2015-03" db="EMBL/GenBank/DDBJ databases">
        <authorList>
            <person name="Regsiter A."/>
            <person name="william w."/>
        </authorList>
    </citation>
    <scope>NUCLEOTIDE SEQUENCE [LARGE SCALE GENOMIC DNA]</scope>
    <source>
        <strain evidence="3 5">CB1</strain>
    </source>
</reference>
<dbReference type="PROSITE" id="PS50943">
    <property type="entry name" value="HTH_CROC1"/>
    <property type="match status" value="1"/>
</dbReference>
<proteinExistence type="predicted"/>
<organism evidence="2 4">
    <name type="scientific">Thiomonas arsenitoxydans (strain DSM 22701 / CIP 110005 / 3As)</name>
    <dbReference type="NCBI Taxonomy" id="426114"/>
    <lineage>
        <taxon>Bacteria</taxon>
        <taxon>Pseudomonadati</taxon>
        <taxon>Pseudomonadota</taxon>
        <taxon>Betaproteobacteria</taxon>
        <taxon>Burkholderiales</taxon>
        <taxon>Thiomonas</taxon>
    </lineage>
</organism>
<feature type="domain" description="HTH cro/C1-type" evidence="1">
    <location>
        <begin position="27"/>
        <end position="74"/>
    </location>
</feature>
<dbReference type="Proteomes" id="UP000078599">
    <property type="component" value="Unassembled WGS sequence"/>
</dbReference>
<evidence type="ECO:0000313" key="3">
    <source>
        <dbReference type="EMBL" id="CQR34237.1"/>
    </source>
</evidence>
<keyword evidence="5" id="KW-1185">Reference proteome</keyword>
<evidence type="ECO:0000313" key="5">
    <source>
        <dbReference type="Proteomes" id="UP000078599"/>
    </source>
</evidence>
<evidence type="ECO:0000313" key="4">
    <source>
        <dbReference type="Proteomes" id="UP000002372"/>
    </source>
</evidence>
<dbReference type="Pfam" id="PF01381">
    <property type="entry name" value="HTH_3"/>
    <property type="match status" value="1"/>
</dbReference>
<dbReference type="eggNOG" id="ENOG5032VVQ">
    <property type="taxonomic scope" value="Bacteria"/>
</dbReference>
<sequence length="157" mass="17404">MKSVTKHTPGAALMVALWNTARSRGHTQKQLAEALGVSFPYLSSLLTGVKSVPQMSHEKLRVAAQYLDVPVAQVFLMAEILKKDDFIVHADLERELGRRVETMRADPMWCALAPSEPTWARMPVEARISMCALYDHVSAKQLEALTQREVPSCAMAA</sequence>
<accession>D6CQ43</accession>
<dbReference type="Gene3D" id="1.10.260.40">
    <property type="entry name" value="lambda repressor-like DNA-binding domains"/>
    <property type="match status" value="1"/>
</dbReference>
<dbReference type="RefSeq" id="WP_013105457.1">
    <property type="nucleotide sequence ID" value="NC_014145.1"/>
</dbReference>
<reference evidence="4" key="2">
    <citation type="journal article" date="2010" name="PLoS Genet.">
        <title>Structure, function, and evolution of the Thiomonas spp. genome.</title>
        <authorList>
            <person name="Arsene-Ploetze F."/>
            <person name="Koechler S."/>
            <person name="Marchal M."/>
            <person name="Coppee J.Y."/>
            <person name="Chandler M."/>
            <person name="Bonnefoy V."/>
            <person name="Brochier-Armanet C."/>
            <person name="Barakat M."/>
            <person name="Barbe V."/>
            <person name="Battaglia-Brunet F."/>
            <person name="Bruneel O."/>
            <person name="Bryan C.G."/>
            <person name="Cleiss-Arnold J."/>
            <person name="Cruveiller S."/>
            <person name="Erhardt M."/>
            <person name="Heinrich-Salmeron A."/>
            <person name="Hommais F."/>
            <person name="Joulian C."/>
            <person name="Krin E."/>
            <person name="Lieutaud A."/>
            <person name="Lievremont D."/>
            <person name="Michel C."/>
            <person name="Muller D."/>
            <person name="Ortet P."/>
            <person name="Proux C."/>
            <person name="Siguier P."/>
            <person name="Roche D."/>
            <person name="Rouy Z."/>
            <person name="Salvignol G."/>
            <person name="Slyemi D."/>
            <person name="Talla E."/>
            <person name="Weiss S."/>
            <person name="Weissenbach J."/>
            <person name="Medigue C."/>
            <person name="Bertin P.N."/>
        </authorList>
    </citation>
    <scope>NUCLEOTIDE SEQUENCE [LARGE SCALE GENOMIC DNA]</scope>
    <source>
        <strain evidence="4">DSM 22701 / CIP 110005 / 3As</strain>
    </source>
</reference>
<dbReference type="Proteomes" id="UP000002372">
    <property type="component" value="Chromosome"/>
</dbReference>
<name>D6CQ43_THIA3</name>
<gene>
    <name evidence="2" type="ordered locus">THI_1439</name>
    <name evidence="3" type="ORF">THICB1_30366</name>
</gene>
<dbReference type="InterPro" id="IPR010982">
    <property type="entry name" value="Lambda_DNA-bd_dom_sf"/>
</dbReference>
<dbReference type="EMBL" id="CTRI01000023">
    <property type="protein sequence ID" value="CQR34237.1"/>
    <property type="molecule type" value="Genomic_DNA"/>
</dbReference>
<evidence type="ECO:0000313" key="2">
    <source>
        <dbReference type="EMBL" id="CAZ88123.1"/>
    </source>
</evidence>
<reference key="1">
    <citation type="submission" date="2009-07" db="EMBL/GenBank/DDBJ databases">
        <authorList>
            <person name="Genoscope - CEA"/>
        </authorList>
    </citation>
    <scope>NUCLEOTIDE SEQUENCE</scope>
    <source>
        <strain>3As</strain>
    </source>
</reference>
<dbReference type="HOGENOM" id="CLU_113623_0_0_4"/>
<dbReference type="KEGG" id="thi:THI_1439"/>
<dbReference type="AlphaFoldDB" id="D6CQ43"/>
<evidence type="ECO:0000259" key="1">
    <source>
        <dbReference type="PROSITE" id="PS50943"/>
    </source>
</evidence>
<dbReference type="InterPro" id="IPR001387">
    <property type="entry name" value="Cro/C1-type_HTH"/>
</dbReference>
<reference evidence="2" key="3">
    <citation type="submission" date="2010-07" db="EMBL/GenBank/DDBJ databases">
        <authorList>
            <person name="Genoscope - CEA"/>
        </authorList>
    </citation>
    <scope>NUCLEOTIDE SEQUENCE</scope>
    <source>
        <strain evidence="2">3As</strain>
    </source>
</reference>